<dbReference type="Proteomes" id="UP001634393">
    <property type="component" value="Unassembled WGS sequence"/>
</dbReference>
<name>A0ABD3UN01_9LAMI</name>
<dbReference type="EMBL" id="JBJXBP010000001">
    <property type="protein sequence ID" value="KAL3850877.1"/>
    <property type="molecule type" value="Genomic_DNA"/>
</dbReference>
<keyword evidence="2" id="KW-1185">Reference proteome</keyword>
<evidence type="ECO:0000313" key="2">
    <source>
        <dbReference type="Proteomes" id="UP001634393"/>
    </source>
</evidence>
<protein>
    <submittedName>
        <fullName evidence="1">Uncharacterized protein</fullName>
    </submittedName>
</protein>
<organism evidence="1 2">
    <name type="scientific">Penstemon smallii</name>
    <dbReference type="NCBI Taxonomy" id="265156"/>
    <lineage>
        <taxon>Eukaryota</taxon>
        <taxon>Viridiplantae</taxon>
        <taxon>Streptophyta</taxon>
        <taxon>Embryophyta</taxon>
        <taxon>Tracheophyta</taxon>
        <taxon>Spermatophyta</taxon>
        <taxon>Magnoliopsida</taxon>
        <taxon>eudicotyledons</taxon>
        <taxon>Gunneridae</taxon>
        <taxon>Pentapetalae</taxon>
        <taxon>asterids</taxon>
        <taxon>lamiids</taxon>
        <taxon>Lamiales</taxon>
        <taxon>Plantaginaceae</taxon>
        <taxon>Cheloneae</taxon>
        <taxon>Penstemon</taxon>
    </lineage>
</organism>
<reference evidence="1 2" key="1">
    <citation type="submission" date="2024-12" db="EMBL/GenBank/DDBJ databases">
        <title>The unique morphological basis and parallel evolutionary history of personate flowers in Penstemon.</title>
        <authorList>
            <person name="Depatie T.H."/>
            <person name="Wessinger C.A."/>
        </authorList>
    </citation>
    <scope>NUCLEOTIDE SEQUENCE [LARGE SCALE GENOMIC DNA]</scope>
    <source>
        <strain evidence="1">WTNN_2</strain>
        <tissue evidence="1">Leaf</tissue>
    </source>
</reference>
<sequence>MTPEIFGFWGVLENYLNGKLYNEGRGEVLAGSLNLDVIWELDGDPTWREMPLICGSGNRFRHVALASRAERESRVYLK</sequence>
<dbReference type="AlphaFoldDB" id="A0ABD3UN01"/>
<proteinExistence type="predicted"/>
<accession>A0ABD3UN01</accession>
<gene>
    <name evidence="1" type="ORF">ACJIZ3_012759</name>
</gene>
<evidence type="ECO:0000313" key="1">
    <source>
        <dbReference type="EMBL" id="KAL3850877.1"/>
    </source>
</evidence>
<comment type="caution">
    <text evidence="1">The sequence shown here is derived from an EMBL/GenBank/DDBJ whole genome shotgun (WGS) entry which is preliminary data.</text>
</comment>